<feature type="repeat" description="WD" evidence="8">
    <location>
        <begin position="335"/>
        <end position="378"/>
    </location>
</feature>
<keyword evidence="5" id="KW-0677">Repeat</keyword>
<dbReference type="InterPro" id="IPR012952">
    <property type="entry name" value="BING4_C_dom"/>
</dbReference>
<dbReference type="InterPro" id="IPR001680">
    <property type="entry name" value="WD40_rpt"/>
</dbReference>
<name>A0A2S5BHE5_9BASI</name>
<feature type="non-terminal residue" evidence="11">
    <location>
        <position position="1"/>
    </location>
</feature>
<dbReference type="FunFam" id="2.130.10.10:FF:000378">
    <property type="entry name" value="U3 small nucleolar RNA-associated protein 7"/>
    <property type="match status" value="1"/>
</dbReference>
<feature type="compositionally biased region" description="Basic and acidic residues" evidence="9">
    <location>
        <begin position="623"/>
        <end position="635"/>
    </location>
</feature>
<dbReference type="GO" id="GO:0030686">
    <property type="term" value="C:90S preribosome"/>
    <property type="evidence" value="ECO:0007669"/>
    <property type="project" value="TreeGrafter"/>
</dbReference>
<dbReference type="EMBL" id="PJQD01000007">
    <property type="protein sequence ID" value="POY76199.1"/>
    <property type="molecule type" value="Genomic_DNA"/>
</dbReference>
<sequence>TTRHPLRSEHLVFPVTEPKHLSLFWLPVNLSQHMAPTQKSLLDSETGQLPKHDPLYVPPAHQLKKYLYAKPHVLAAHPGQLKHEPVEPERKKKKRGAGNVADVKLEHHLKHLSATAKASSRHAHEHDNLLLPSDNHGLLETESALERTWRVAQDEILDASAVSAHDKRFSLTLDQFGPYAVDYTRNGRHLAIAGRKGHVGTFDCASSALHSELHLNETVRDVKWLHDESFYAVAQKKYVYIYDKSGLEVHQLRSHIEVNRMEFLPYHFLLATIGNPGFLKYQDTSTGQLVAEHRTKLGSCDTMAQNKHNAFIHLGHQNGTVTLWSPSVSTAQVKLLAHSSPVSAIAVDPSTMGYRMATAGLDGSLKVWDTRMWKCLNEYGLKKKATSLDWSQKGMLGVGWGNHISVFNDLSKPSASPRMPPPPYLTHLFPSTPVHRVAFTPFDDTLGVGHARGFSNLVVPGAGEPNYDSLEADPYESKRRRREREVNALLDKVPMDLITLDQDVLGRVDRDAVKPRATAVVDARRQQGTAAKAEVPFAKKSRAERLQLQGRAALAEDVDLSDDGDGDGEDDDVDEDAQRRADKAQKRIEAADNKNRMRGKSSGIKKALRKRRRNVIDPQTVALKEKLERQREANKRAKANKLAQSQAESGTQSALDRFSMK</sequence>
<dbReference type="Pfam" id="PF08149">
    <property type="entry name" value="BING4CT"/>
    <property type="match status" value="1"/>
</dbReference>
<evidence type="ECO:0000256" key="8">
    <source>
        <dbReference type="PROSITE-ProRule" id="PRU00221"/>
    </source>
</evidence>
<evidence type="ECO:0000256" key="3">
    <source>
        <dbReference type="ARBA" id="ARBA00022552"/>
    </source>
</evidence>
<keyword evidence="3" id="KW-0698">rRNA processing</keyword>
<keyword evidence="4 8" id="KW-0853">WD repeat</keyword>
<dbReference type="STRING" id="741276.A0A2S5BHE5"/>
<organism evidence="11 12">
    <name type="scientific">Rhodotorula taiwanensis</name>
    <dbReference type="NCBI Taxonomy" id="741276"/>
    <lineage>
        <taxon>Eukaryota</taxon>
        <taxon>Fungi</taxon>
        <taxon>Dikarya</taxon>
        <taxon>Basidiomycota</taxon>
        <taxon>Pucciniomycotina</taxon>
        <taxon>Microbotryomycetes</taxon>
        <taxon>Sporidiobolales</taxon>
        <taxon>Sporidiobolaceae</taxon>
        <taxon>Rhodotorula</taxon>
    </lineage>
</organism>
<evidence type="ECO:0000259" key="10">
    <source>
        <dbReference type="SMART" id="SM01033"/>
    </source>
</evidence>
<dbReference type="GO" id="GO:0000462">
    <property type="term" value="P:maturation of SSU-rRNA from tricistronic rRNA transcript (SSU-rRNA, 5.8S rRNA, LSU-rRNA)"/>
    <property type="evidence" value="ECO:0007669"/>
    <property type="project" value="TreeGrafter"/>
</dbReference>
<keyword evidence="6" id="KW-0539">Nucleus</keyword>
<dbReference type="PROSITE" id="PS50082">
    <property type="entry name" value="WD_REPEATS_2"/>
    <property type="match status" value="1"/>
</dbReference>
<dbReference type="AlphaFoldDB" id="A0A2S5BHE5"/>
<feature type="compositionally biased region" description="Acidic residues" evidence="9">
    <location>
        <begin position="556"/>
        <end position="575"/>
    </location>
</feature>
<dbReference type="PROSITE" id="PS00678">
    <property type="entry name" value="WD_REPEATS_1"/>
    <property type="match status" value="1"/>
</dbReference>
<evidence type="ECO:0000256" key="1">
    <source>
        <dbReference type="ARBA" id="ARBA00004099"/>
    </source>
</evidence>
<dbReference type="InterPro" id="IPR019775">
    <property type="entry name" value="WD40_repeat_CS"/>
</dbReference>
<feature type="domain" description="BING4 C-terminal" evidence="10">
    <location>
        <begin position="423"/>
        <end position="502"/>
    </location>
</feature>
<accession>A0A2S5BHE5</accession>
<protein>
    <recommendedName>
        <fullName evidence="7">U three protein 7</fullName>
    </recommendedName>
</protein>
<dbReference type="InterPro" id="IPR036322">
    <property type="entry name" value="WD40_repeat_dom_sf"/>
</dbReference>
<comment type="subcellular location">
    <subcellularLocation>
        <location evidence="2">Nucleus</location>
        <location evidence="2">Nucleolus</location>
    </subcellularLocation>
</comment>
<evidence type="ECO:0000256" key="4">
    <source>
        <dbReference type="ARBA" id="ARBA00022574"/>
    </source>
</evidence>
<reference evidence="11 12" key="1">
    <citation type="journal article" date="2018" name="Front. Microbiol.">
        <title>Prospects for Fungal Bioremediation of Acidic Radioactive Waste Sites: Characterization and Genome Sequence of Rhodotorula taiwanensis MD1149.</title>
        <authorList>
            <person name="Tkavc R."/>
            <person name="Matrosova V.Y."/>
            <person name="Grichenko O.E."/>
            <person name="Gostincar C."/>
            <person name="Volpe R.P."/>
            <person name="Klimenkova P."/>
            <person name="Gaidamakova E.K."/>
            <person name="Zhou C.E."/>
            <person name="Stewart B.J."/>
            <person name="Lyman M.G."/>
            <person name="Malfatti S.A."/>
            <person name="Rubinfeld B."/>
            <person name="Courtot M."/>
            <person name="Singh J."/>
            <person name="Dalgard C.L."/>
            <person name="Hamilton T."/>
            <person name="Frey K.G."/>
            <person name="Gunde-Cimerman N."/>
            <person name="Dugan L."/>
            <person name="Daly M.J."/>
        </authorList>
    </citation>
    <scope>NUCLEOTIDE SEQUENCE [LARGE SCALE GENOMIC DNA]</scope>
    <source>
        <strain evidence="11 12">MD1149</strain>
    </source>
</reference>
<comment type="caution">
    <text evidence="11">The sequence shown here is derived from an EMBL/GenBank/DDBJ whole genome shotgun (WGS) entry which is preliminary data.</text>
</comment>
<dbReference type="OrthoDB" id="10251154at2759"/>
<evidence type="ECO:0000256" key="5">
    <source>
        <dbReference type="ARBA" id="ARBA00022737"/>
    </source>
</evidence>
<comment type="function">
    <text evidence="1">Involved in nucleolar processing of pre-18S ribosomal RNA.</text>
</comment>
<dbReference type="SUPFAM" id="SSF50978">
    <property type="entry name" value="WD40 repeat-like"/>
    <property type="match status" value="1"/>
</dbReference>
<evidence type="ECO:0000256" key="2">
    <source>
        <dbReference type="ARBA" id="ARBA00004604"/>
    </source>
</evidence>
<dbReference type="PANTHER" id="PTHR14085">
    <property type="entry name" value="WD-REPEAT PROTEIN BING4"/>
    <property type="match status" value="1"/>
</dbReference>
<dbReference type="Proteomes" id="UP000237144">
    <property type="component" value="Unassembled WGS sequence"/>
</dbReference>
<proteinExistence type="predicted"/>
<gene>
    <name evidence="11" type="ORF">BMF94_0719</name>
</gene>
<dbReference type="InterPro" id="IPR015943">
    <property type="entry name" value="WD40/YVTN_repeat-like_dom_sf"/>
</dbReference>
<dbReference type="SMART" id="SM00320">
    <property type="entry name" value="WD40"/>
    <property type="match status" value="6"/>
</dbReference>
<feature type="region of interest" description="Disordered" evidence="9">
    <location>
        <begin position="554"/>
        <end position="661"/>
    </location>
</feature>
<keyword evidence="12" id="KW-1185">Reference proteome</keyword>
<dbReference type="GO" id="GO:0032040">
    <property type="term" value="C:small-subunit processome"/>
    <property type="evidence" value="ECO:0007669"/>
    <property type="project" value="TreeGrafter"/>
</dbReference>
<evidence type="ECO:0000256" key="6">
    <source>
        <dbReference type="ARBA" id="ARBA00023242"/>
    </source>
</evidence>
<dbReference type="PROSITE" id="PS50294">
    <property type="entry name" value="WD_REPEATS_REGION"/>
    <property type="match status" value="1"/>
</dbReference>
<evidence type="ECO:0000313" key="12">
    <source>
        <dbReference type="Proteomes" id="UP000237144"/>
    </source>
</evidence>
<evidence type="ECO:0000256" key="7">
    <source>
        <dbReference type="ARBA" id="ARBA00076453"/>
    </source>
</evidence>
<evidence type="ECO:0000256" key="9">
    <source>
        <dbReference type="SAM" id="MobiDB-lite"/>
    </source>
</evidence>
<dbReference type="Gene3D" id="2.130.10.10">
    <property type="entry name" value="YVTN repeat-like/Quinoprotein amine dehydrogenase"/>
    <property type="match status" value="2"/>
</dbReference>
<evidence type="ECO:0000313" key="11">
    <source>
        <dbReference type="EMBL" id="POY76199.1"/>
    </source>
</evidence>
<dbReference type="InterPro" id="IPR040315">
    <property type="entry name" value="WDR46/Utp7"/>
</dbReference>
<dbReference type="PANTHER" id="PTHR14085:SF3">
    <property type="entry name" value="WD REPEAT-CONTAINING PROTEIN 46"/>
    <property type="match status" value="1"/>
</dbReference>
<dbReference type="Pfam" id="PF00400">
    <property type="entry name" value="WD40"/>
    <property type="match status" value="1"/>
</dbReference>
<feature type="compositionally biased region" description="Basic and acidic residues" evidence="9">
    <location>
        <begin position="576"/>
        <end position="595"/>
    </location>
</feature>
<dbReference type="SMART" id="SM01033">
    <property type="entry name" value="BING4CT"/>
    <property type="match status" value="1"/>
</dbReference>
<feature type="compositionally biased region" description="Polar residues" evidence="9">
    <location>
        <begin position="642"/>
        <end position="654"/>
    </location>
</feature>